<dbReference type="Proteomes" id="UP001183817">
    <property type="component" value="Unassembled WGS sequence"/>
</dbReference>
<feature type="transmembrane region" description="Helical" evidence="1">
    <location>
        <begin position="80"/>
        <end position="100"/>
    </location>
</feature>
<sequence length="400" mass="42754">MSPLKGSGRLALGTATIVNSILTLSPQLLALFVLIPSLFGMFSIVYLVYAFAVSLTLSFVSEPLIRSRVEPDKPRVWQGYISALLSLAFVAGVVSALSALMLGMQLGLALVASVAVASSAVRSGVRFWQLHVNDWRKVMLGDAHGVVGFWLAASICLATDASALFTVIASWMIAGVASLISSFHSFVWSPRFTSEWVRRHSTDIGLLLRDSILMDIGAIFTPLLLASSLSLSSFGTYRAVSNVASPVRLLLNPLRPYIGASARSGGIRLSRVRWLTCTAGILVGTLASLALWSIDFLGFKMGVISSLATFIIPVGIFVGGNFVGHFFYIRSRISSNGKLLFVGRIIQTTLMTIGPILGVLFGGLSGAIWSLGLVTIISACAWMLIDGASVKAFRTQEDTI</sequence>
<accession>A0ABU2BMN9</accession>
<keyword evidence="3" id="KW-1185">Reference proteome</keyword>
<keyword evidence="1" id="KW-0472">Membrane</keyword>
<protein>
    <recommendedName>
        <fullName evidence="4">Oligosaccharide flippase family protein</fullName>
    </recommendedName>
</protein>
<organism evidence="2 3">
    <name type="scientific">Paeniglutamicibacter sulfureus</name>
    <dbReference type="NCBI Taxonomy" id="43666"/>
    <lineage>
        <taxon>Bacteria</taxon>
        <taxon>Bacillati</taxon>
        <taxon>Actinomycetota</taxon>
        <taxon>Actinomycetes</taxon>
        <taxon>Micrococcales</taxon>
        <taxon>Micrococcaceae</taxon>
        <taxon>Paeniglutamicibacter</taxon>
    </lineage>
</organism>
<evidence type="ECO:0000313" key="3">
    <source>
        <dbReference type="Proteomes" id="UP001183817"/>
    </source>
</evidence>
<keyword evidence="1" id="KW-0812">Transmembrane</keyword>
<feature type="transmembrane region" description="Helical" evidence="1">
    <location>
        <begin position="272"/>
        <end position="294"/>
    </location>
</feature>
<keyword evidence="1" id="KW-1133">Transmembrane helix</keyword>
<evidence type="ECO:0000256" key="1">
    <source>
        <dbReference type="SAM" id="Phobius"/>
    </source>
</evidence>
<feature type="transmembrane region" description="Helical" evidence="1">
    <location>
        <begin position="367"/>
        <end position="385"/>
    </location>
</feature>
<proteinExistence type="predicted"/>
<feature type="transmembrane region" description="Helical" evidence="1">
    <location>
        <begin position="12"/>
        <end position="35"/>
    </location>
</feature>
<evidence type="ECO:0000313" key="2">
    <source>
        <dbReference type="EMBL" id="MDR7359912.1"/>
    </source>
</evidence>
<feature type="transmembrane region" description="Helical" evidence="1">
    <location>
        <begin position="106"/>
        <end position="125"/>
    </location>
</feature>
<feature type="transmembrane region" description="Helical" evidence="1">
    <location>
        <begin position="146"/>
        <end position="165"/>
    </location>
</feature>
<feature type="transmembrane region" description="Helical" evidence="1">
    <location>
        <begin position="341"/>
        <end position="361"/>
    </location>
</feature>
<dbReference type="RefSeq" id="WP_310292543.1">
    <property type="nucleotide sequence ID" value="NZ_BAAAWO010000001.1"/>
</dbReference>
<gene>
    <name evidence="2" type="ORF">J2S64_003603</name>
</gene>
<dbReference type="EMBL" id="JAVDYI010000001">
    <property type="protein sequence ID" value="MDR7359912.1"/>
    <property type="molecule type" value="Genomic_DNA"/>
</dbReference>
<feature type="transmembrane region" description="Helical" evidence="1">
    <location>
        <begin position="306"/>
        <end position="329"/>
    </location>
</feature>
<reference evidence="2 3" key="1">
    <citation type="submission" date="2023-07" db="EMBL/GenBank/DDBJ databases">
        <title>Sequencing the genomes of 1000 actinobacteria strains.</title>
        <authorList>
            <person name="Klenk H.-P."/>
        </authorList>
    </citation>
    <scope>NUCLEOTIDE SEQUENCE [LARGE SCALE GENOMIC DNA]</scope>
    <source>
        <strain evidence="2 3">DSM 20167</strain>
    </source>
</reference>
<comment type="caution">
    <text evidence="2">The sequence shown here is derived from an EMBL/GenBank/DDBJ whole genome shotgun (WGS) entry which is preliminary data.</text>
</comment>
<name>A0ABU2BMN9_9MICC</name>
<feature type="transmembrane region" description="Helical" evidence="1">
    <location>
        <begin position="211"/>
        <end position="229"/>
    </location>
</feature>
<evidence type="ECO:0008006" key="4">
    <source>
        <dbReference type="Google" id="ProtNLM"/>
    </source>
</evidence>
<feature type="transmembrane region" description="Helical" evidence="1">
    <location>
        <begin position="41"/>
        <end position="60"/>
    </location>
</feature>